<evidence type="ECO:0000313" key="3">
    <source>
        <dbReference type="Proteomes" id="UP000280296"/>
    </source>
</evidence>
<comment type="caution">
    <text evidence="2">The sequence shown here is derived from an EMBL/GenBank/DDBJ whole genome shotgun (WGS) entry which is preliminary data.</text>
</comment>
<dbReference type="Pfam" id="PF01584">
    <property type="entry name" value="CheW"/>
    <property type="match status" value="1"/>
</dbReference>
<evidence type="ECO:0000259" key="1">
    <source>
        <dbReference type="PROSITE" id="PS50851"/>
    </source>
</evidence>
<dbReference type="GO" id="GO:0006935">
    <property type="term" value="P:chemotaxis"/>
    <property type="evidence" value="ECO:0007669"/>
    <property type="project" value="InterPro"/>
</dbReference>
<dbReference type="EMBL" id="RYZH01000079">
    <property type="protein sequence ID" value="RUL82003.1"/>
    <property type="molecule type" value="Genomic_DNA"/>
</dbReference>
<protein>
    <submittedName>
        <fullName evidence="2">Chemotaxis protein CheW</fullName>
    </submittedName>
</protein>
<dbReference type="InterPro" id="IPR036061">
    <property type="entry name" value="CheW-like_dom_sf"/>
</dbReference>
<dbReference type="OrthoDB" id="9790406at2"/>
<dbReference type="GO" id="GO:0007165">
    <property type="term" value="P:signal transduction"/>
    <property type="evidence" value="ECO:0007669"/>
    <property type="project" value="InterPro"/>
</dbReference>
<keyword evidence="3" id="KW-1185">Reference proteome</keyword>
<dbReference type="Gene3D" id="2.40.50.180">
    <property type="entry name" value="CheA-289, Domain 4"/>
    <property type="match status" value="1"/>
</dbReference>
<dbReference type="Proteomes" id="UP000280296">
    <property type="component" value="Unassembled WGS sequence"/>
</dbReference>
<feature type="domain" description="CheW-like" evidence="1">
    <location>
        <begin position="10"/>
        <end position="149"/>
    </location>
</feature>
<sequence>MDEPIGGGPPRAYCLFSCESRPMGVPLEAVAEVMEPGRLVRLPLCPKPVRGLCTCRGKIVPVIGASRPAGEPIPPPGDRSGALLMLRSANGPWGLAIDRAGVTVEVAPESPAAGELAPPGGFVVSGTVQRGGIPHAILDIDRTWKGLKAEIDRWYAAVLGVESPGNPSPRPARAG</sequence>
<evidence type="ECO:0000313" key="2">
    <source>
        <dbReference type="EMBL" id="RUL82003.1"/>
    </source>
</evidence>
<reference evidence="2 3" key="2">
    <citation type="submission" date="2019-01" db="EMBL/GenBank/DDBJ databases">
        <title>Tautonia sociabilis, a novel thermotolerant planctomycete of Isosphaeraceae family, isolated from a 4000 m deep subterranean habitat.</title>
        <authorList>
            <person name="Kovaleva O.L."/>
            <person name="Elcheninov A.G."/>
            <person name="Van Heerden E."/>
            <person name="Toshchakov S.V."/>
            <person name="Novikov A."/>
            <person name="Bonch-Osmolovskaya E.A."/>
            <person name="Kublanov I.V."/>
        </authorList>
    </citation>
    <scope>NUCLEOTIDE SEQUENCE [LARGE SCALE GENOMIC DNA]</scope>
    <source>
        <strain evidence="2 3">GM2012</strain>
    </source>
</reference>
<dbReference type="AlphaFoldDB" id="A0A432MCL3"/>
<dbReference type="InterPro" id="IPR002545">
    <property type="entry name" value="CheW-lke_dom"/>
</dbReference>
<gene>
    <name evidence="2" type="ORF">TsocGM_24165</name>
</gene>
<organism evidence="2 3">
    <name type="scientific">Tautonia sociabilis</name>
    <dbReference type="NCBI Taxonomy" id="2080755"/>
    <lineage>
        <taxon>Bacteria</taxon>
        <taxon>Pseudomonadati</taxon>
        <taxon>Planctomycetota</taxon>
        <taxon>Planctomycetia</taxon>
        <taxon>Isosphaerales</taxon>
        <taxon>Isosphaeraceae</taxon>
        <taxon>Tautonia</taxon>
    </lineage>
</organism>
<dbReference type="SUPFAM" id="SSF50341">
    <property type="entry name" value="CheW-like"/>
    <property type="match status" value="1"/>
</dbReference>
<dbReference type="SMART" id="SM00260">
    <property type="entry name" value="CheW"/>
    <property type="match status" value="1"/>
</dbReference>
<name>A0A432MCL3_9BACT</name>
<reference evidence="2 3" key="1">
    <citation type="submission" date="2018-12" db="EMBL/GenBank/DDBJ databases">
        <authorList>
            <person name="Toschakov S.V."/>
        </authorList>
    </citation>
    <scope>NUCLEOTIDE SEQUENCE [LARGE SCALE GENOMIC DNA]</scope>
    <source>
        <strain evidence="2 3">GM2012</strain>
    </source>
</reference>
<dbReference type="Gene3D" id="2.30.30.40">
    <property type="entry name" value="SH3 Domains"/>
    <property type="match status" value="1"/>
</dbReference>
<proteinExistence type="predicted"/>
<dbReference type="PROSITE" id="PS50851">
    <property type="entry name" value="CHEW"/>
    <property type="match status" value="1"/>
</dbReference>
<dbReference type="RefSeq" id="WP_126728033.1">
    <property type="nucleotide sequence ID" value="NZ_RYZH01000079.1"/>
</dbReference>
<accession>A0A432MCL3</accession>